<evidence type="ECO:0000313" key="1">
    <source>
        <dbReference type="EMBL" id="MFC6764881.1"/>
    </source>
</evidence>
<keyword evidence="2" id="KW-1185">Reference proteome</keyword>
<name>A0ABD5SIA0_9EURY</name>
<dbReference type="Proteomes" id="UP001596383">
    <property type="component" value="Unassembled WGS sequence"/>
</dbReference>
<organism evidence="1 2">
    <name type="scientific">Natrinema soli</name>
    <dbReference type="NCBI Taxonomy" id="1930624"/>
    <lineage>
        <taxon>Archaea</taxon>
        <taxon>Methanobacteriati</taxon>
        <taxon>Methanobacteriota</taxon>
        <taxon>Stenosarchaea group</taxon>
        <taxon>Halobacteria</taxon>
        <taxon>Halobacteriales</taxon>
        <taxon>Natrialbaceae</taxon>
        <taxon>Natrinema</taxon>
    </lineage>
</organism>
<proteinExistence type="predicted"/>
<dbReference type="EMBL" id="JBHSWV010000106">
    <property type="protein sequence ID" value="MFC6764881.1"/>
    <property type="molecule type" value="Genomic_DNA"/>
</dbReference>
<evidence type="ECO:0000313" key="2">
    <source>
        <dbReference type="Proteomes" id="UP001596383"/>
    </source>
</evidence>
<dbReference type="RefSeq" id="WP_273737934.1">
    <property type="nucleotide sequence ID" value="NZ_JAQIVI010000106.1"/>
</dbReference>
<reference evidence="1 2" key="1">
    <citation type="journal article" date="2019" name="Int. J. Syst. Evol. Microbiol.">
        <title>The Global Catalogue of Microorganisms (GCM) 10K type strain sequencing project: providing services to taxonomists for standard genome sequencing and annotation.</title>
        <authorList>
            <consortium name="The Broad Institute Genomics Platform"/>
            <consortium name="The Broad Institute Genome Sequencing Center for Infectious Disease"/>
            <person name="Wu L."/>
            <person name="Ma J."/>
        </authorList>
    </citation>
    <scope>NUCLEOTIDE SEQUENCE [LARGE SCALE GENOMIC DNA]</scope>
    <source>
        <strain evidence="1 2">LMG 29247</strain>
    </source>
</reference>
<comment type="caution">
    <text evidence="1">The sequence shown here is derived from an EMBL/GenBank/DDBJ whole genome shotgun (WGS) entry which is preliminary data.</text>
</comment>
<protein>
    <submittedName>
        <fullName evidence="1">Uncharacterized protein</fullName>
    </submittedName>
</protein>
<sequence length="40" mass="4608">MFGELVFNEIREYDGETTFNFDSVGWVDVEADGDWSIEMG</sequence>
<accession>A0ABD5SIA0</accession>
<dbReference type="AlphaFoldDB" id="A0ABD5SIA0"/>
<gene>
    <name evidence="1" type="ORF">ACFQE6_07610</name>
</gene>